<dbReference type="PANTHER" id="PTHR31669:SF217">
    <property type="entry name" value="PROTEIN FAR1-RELATED SEQUENCE"/>
    <property type="match status" value="1"/>
</dbReference>
<dbReference type="AlphaFoldDB" id="A0A8R7R6N0"/>
<dbReference type="Proteomes" id="UP000015106">
    <property type="component" value="Unassembled WGS sequence"/>
</dbReference>
<sequence length="379" mass="44998">MKKYREHLAYLYFLHEDLKDEFTSILNWPLMPTEFEDAWKRLMDKYNLHDDATMVGMWNEREKWISAYFKEIFCAKMTSTQRSERMNYVLKKNYVNERHNLHRFVSQVNSCLKTRRQTENQETMGNRKEQNTLTFYGFDTQMAKLYTRAVYSEIRDRLKVSTLFMATETEEPTKYLVRYNHPQKLSVWAQHAFQVVAYPVGETYECECRLWDHTGLFCVHVLCMMQTIKAESVPEKYILRRYTKCPNIQPTFDRNDLRIVASNKASQYCIESSLLTLNMRVHRKSLRSQEQMARTRVVMDKLEQELDAMHSAENEGVADNEAIEQDIATMLSEMNHVGAIDPFENEEEEQQQPELACVHTHEHRQTHMRDHELDGAVGE</sequence>
<dbReference type="SMART" id="SM00575">
    <property type="entry name" value="ZnF_PMZ"/>
    <property type="match status" value="1"/>
</dbReference>
<reference evidence="8" key="2">
    <citation type="submission" date="2022-06" db="UniProtKB">
        <authorList>
            <consortium name="EnsemblPlants"/>
        </authorList>
    </citation>
    <scope>IDENTIFICATION</scope>
</reference>
<evidence type="ECO:0000256" key="3">
    <source>
        <dbReference type="ARBA" id="ARBA00022771"/>
    </source>
</evidence>
<evidence type="ECO:0000313" key="9">
    <source>
        <dbReference type="Proteomes" id="UP000015106"/>
    </source>
</evidence>
<feature type="domain" description="SWIM-type" evidence="7">
    <location>
        <begin position="198"/>
        <end position="229"/>
    </location>
</feature>
<dbReference type="Pfam" id="PF04434">
    <property type="entry name" value="SWIM"/>
    <property type="match status" value="1"/>
</dbReference>
<evidence type="ECO:0000256" key="4">
    <source>
        <dbReference type="ARBA" id="ARBA00022833"/>
    </source>
</evidence>
<dbReference type="InterPro" id="IPR031052">
    <property type="entry name" value="FHY3/FAR1"/>
</dbReference>
<accession>A0A8R7R6N0</accession>
<dbReference type="PROSITE" id="PS50966">
    <property type="entry name" value="ZF_SWIM"/>
    <property type="match status" value="1"/>
</dbReference>
<dbReference type="PANTHER" id="PTHR31669">
    <property type="entry name" value="PROTEIN FAR1-RELATED SEQUENCE 10-RELATED"/>
    <property type="match status" value="1"/>
</dbReference>
<keyword evidence="9" id="KW-1185">Reference proteome</keyword>
<dbReference type="GO" id="GO:0005634">
    <property type="term" value="C:nucleus"/>
    <property type="evidence" value="ECO:0007669"/>
    <property type="project" value="UniProtKB-SubCell"/>
</dbReference>
<evidence type="ECO:0000259" key="7">
    <source>
        <dbReference type="PROSITE" id="PS50966"/>
    </source>
</evidence>
<protein>
    <recommendedName>
        <fullName evidence="6">Protein FAR1-RELATED SEQUENCE</fullName>
    </recommendedName>
</protein>
<dbReference type="InterPro" id="IPR006564">
    <property type="entry name" value="Znf_PMZ"/>
</dbReference>
<keyword evidence="4 6" id="KW-0862">Zinc</keyword>
<keyword evidence="6" id="KW-0539">Nucleus</keyword>
<organism evidence="8 9">
    <name type="scientific">Triticum urartu</name>
    <name type="common">Red wild einkorn</name>
    <name type="synonym">Crithodium urartu</name>
    <dbReference type="NCBI Taxonomy" id="4572"/>
    <lineage>
        <taxon>Eukaryota</taxon>
        <taxon>Viridiplantae</taxon>
        <taxon>Streptophyta</taxon>
        <taxon>Embryophyta</taxon>
        <taxon>Tracheophyta</taxon>
        <taxon>Spermatophyta</taxon>
        <taxon>Magnoliopsida</taxon>
        <taxon>Liliopsida</taxon>
        <taxon>Poales</taxon>
        <taxon>Poaceae</taxon>
        <taxon>BOP clade</taxon>
        <taxon>Pooideae</taxon>
        <taxon>Triticodae</taxon>
        <taxon>Triticeae</taxon>
        <taxon>Triticinae</taxon>
        <taxon>Triticum</taxon>
    </lineage>
</organism>
<dbReference type="Gramene" id="TuG1812S0000588700.01.T01">
    <property type="protein sequence ID" value="TuG1812S0000588700.01.T01"/>
    <property type="gene ID" value="TuG1812S0000588700.01"/>
</dbReference>
<evidence type="ECO:0000256" key="1">
    <source>
        <dbReference type="ARBA" id="ARBA00005889"/>
    </source>
</evidence>
<dbReference type="InterPro" id="IPR007527">
    <property type="entry name" value="Znf_SWIM"/>
</dbReference>
<reference evidence="9" key="1">
    <citation type="journal article" date="2013" name="Nature">
        <title>Draft genome of the wheat A-genome progenitor Triticum urartu.</title>
        <authorList>
            <person name="Ling H.Q."/>
            <person name="Zhao S."/>
            <person name="Liu D."/>
            <person name="Wang J."/>
            <person name="Sun H."/>
            <person name="Zhang C."/>
            <person name="Fan H."/>
            <person name="Li D."/>
            <person name="Dong L."/>
            <person name="Tao Y."/>
            <person name="Gao C."/>
            <person name="Wu H."/>
            <person name="Li Y."/>
            <person name="Cui Y."/>
            <person name="Guo X."/>
            <person name="Zheng S."/>
            <person name="Wang B."/>
            <person name="Yu K."/>
            <person name="Liang Q."/>
            <person name="Yang W."/>
            <person name="Lou X."/>
            <person name="Chen J."/>
            <person name="Feng M."/>
            <person name="Jian J."/>
            <person name="Zhang X."/>
            <person name="Luo G."/>
            <person name="Jiang Y."/>
            <person name="Liu J."/>
            <person name="Wang Z."/>
            <person name="Sha Y."/>
            <person name="Zhang B."/>
            <person name="Wu H."/>
            <person name="Tang D."/>
            <person name="Shen Q."/>
            <person name="Xue P."/>
            <person name="Zou S."/>
            <person name="Wang X."/>
            <person name="Liu X."/>
            <person name="Wang F."/>
            <person name="Yang Y."/>
            <person name="An X."/>
            <person name="Dong Z."/>
            <person name="Zhang K."/>
            <person name="Zhang X."/>
            <person name="Luo M.C."/>
            <person name="Dvorak J."/>
            <person name="Tong Y."/>
            <person name="Wang J."/>
            <person name="Yang H."/>
            <person name="Li Z."/>
            <person name="Wang D."/>
            <person name="Zhang A."/>
            <person name="Wang J."/>
        </authorList>
    </citation>
    <scope>NUCLEOTIDE SEQUENCE</scope>
    <source>
        <strain evidence="9">cv. G1812</strain>
    </source>
</reference>
<proteinExistence type="inferred from homology"/>
<evidence type="ECO:0000313" key="8">
    <source>
        <dbReference type="EnsemblPlants" id="TuG1812S0000588700.01.T01"/>
    </source>
</evidence>
<name>A0A8R7R6N0_TRIUA</name>
<evidence type="ECO:0000256" key="6">
    <source>
        <dbReference type="RuleBase" id="RU367018"/>
    </source>
</evidence>
<comment type="function">
    <text evidence="6">Putative transcription activator involved in regulating light control of development.</text>
</comment>
<dbReference type="GO" id="GO:0006355">
    <property type="term" value="P:regulation of DNA-templated transcription"/>
    <property type="evidence" value="ECO:0007669"/>
    <property type="project" value="UniProtKB-UniRule"/>
</dbReference>
<evidence type="ECO:0000256" key="5">
    <source>
        <dbReference type="PROSITE-ProRule" id="PRU00325"/>
    </source>
</evidence>
<dbReference type="GO" id="GO:0008270">
    <property type="term" value="F:zinc ion binding"/>
    <property type="evidence" value="ECO:0007669"/>
    <property type="project" value="UniProtKB-UniRule"/>
</dbReference>
<evidence type="ECO:0000256" key="2">
    <source>
        <dbReference type="ARBA" id="ARBA00022723"/>
    </source>
</evidence>
<comment type="subcellular location">
    <subcellularLocation>
        <location evidence="6">Nucleus</location>
    </subcellularLocation>
</comment>
<dbReference type="EnsemblPlants" id="TuG1812S0000588700.01.T01">
    <property type="protein sequence ID" value="TuG1812S0000588700.01.T01"/>
    <property type="gene ID" value="TuG1812S0000588700.01"/>
</dbReference>
<keyword evidence="3 5" id="KW-0863">Zinc-finger</keyword>
<keyword evidence="2 6" id="KW-0479">Metal-binding</keyword>
<comment type="similarity">
    <text evidence="1 6">Belongs to the FHY3/FAR1 family.</text>
</comment>